<gene>
    <name evidence="2" type="ORF">BGT96224V2_LOCUS4276</name>
</gene>
<reference evidence="2" key="1">
    <citation type="submission" date="2018-07" db="EMBL/GenBank/DDBJ databases">
        <authorList>
            <person name="Quirk P.G."/>
            <person name="Krulwich T.A."/>
        </authorList>
    </citation>
    <scope>NUCLEOTIDE SEQUENCE</scope>
    <source>
        <strain evidence="2">96224</strain>
    </source>
</reference>
<feature type="region of interest" description="Disordered" evidence="1">
    <location>
        <begin position="15"/>
        <end position="34"/>
    </location>
</feature>
<accession>A0A381LB86</accession>
<protein>
    <submittedName>
        <fullName evidence="2">Bgt-2222</fullName>
    </submittedName>
</protein>
<organism evidence="2">
    <name type="scientific">Blumeria graminis f. sp. tritici 96224</name>
    <dbReference type="NCBI Taxonomy" id="1268274"/>
    <lineage>
        <taxon>Eukaryota</taxon>
        <taxon>Fungi</taxon>
        <taxon>Dikarya</taxon>
        <taxon>Ascomycota</taxon>
        <taxon>Pezizomycotina</taxon>
        <taxon>Leotiomycetes</taxon>
        <taxon>Erysiphales</taxon>
        <taxon>Erysiphaceae</taxon>
        <taxon>Blumeria</taxon>
    </lineage>
</organism>
<sequence>MPGLLSRLKGAKYNLKTHGSSSQSSKKKDVESVSDLTPLKKLLLNAGPSLREDGSDRFYGMENFGNTWLALKLSK</sequence>
<evidence type="ECO:0000313" key="2">
    <source>
        <dbReference type="EMBL" id="SUZ11115.1"/>
    </source>
</evidence>
<dbReference type="AlphaFoldDB" id="A0A381LB86"/>
<proteinExistence type="predicted"/>
<dbReference type="EMBL" id="UIGY01000111">
    <property type="protein sequence ID" value="SUZ11115.1"/>
    <property type="molecule type" value="Genomic_DNA"/>
</dbReference>
<name>A0A381LB86_BLUGR</name>
<evidence type="ECO:0000256" key="1">
    <source>
        <dbReference type="SAM" id="MobiDB-lite"/>
    </source>
</evidence>
<dbReference type="OrthoDB" id="27652at2759"/>